<feature type="binding site" evidence="4 6">
    <location>
        <position position="113"/>
    </location>
    <ligand>
        <name>substrate</name>
    </ligand>
</feature>
<feature type="domain" description="Pseudouridine synthase I TruA alpha/beta" evidence="8">
    <location>
        <begin position="7"/>
        <end position="106"/>
    </location>
</feature>
<proteinExistence type="inferred from homology"/>
<comment type="function">
    <text evidence="4">Formation of pseudouridine at positions 38, 39 and 40 in the anticodon stem and loop of transfer RNAs.</text>
</comment>
<dbReference type="STRING" id="1450648.CLORY_05540"/>
<dbReference type="InterPro" id="IPR020095">
    <property type="entry name" value="PsdUridine_synth_TruA_C"/>
</dbReference>
<sequence length="248" mass="28554">MQNYKMMIAYDGRKYIGFNKFKDNLEKSIQGKLELILSKLYEKEVEVIGAVNTDAGVHAKGQIVNFTAPDSRLSAKEIFDYFEKYLTDDIIILSVEAVDERFHSRYLMKSLTYEYRLWKKDAPNRPLFERQYVNLMNQTIDVAKSKEAAKHLVGEHDFLAFTTNKKTKKSIKKILSIDVRETRHEIIITMKANGFLLNMERLIVGTLIQVGLGQLPMNTIEKAFKSRDMNDVGHKASAEALCLLSVEY</sequence>
<comment type="caution">
    <text evidence="9">The sequence shown here is derived from an EMBL/GenBank/DDBJ whole genome shotgun (WGS) entry which is preliminary data.</text>
</comment>
<dbReference type="AlphaFoldDB" id="A0A1V4IX04"/>
<dbReference type="EC" id="5.4.99.12" evidence="4"/>
<dbReference type="InterPro" id="IPR020103">
    <property type="entry name" value="PsdUridine_synth_cat_dom_sf"/>
</dbReference>
<dbReference type="InterPro" id="IPR020094">
    <property type="entry name" value="TruA/RsuA/RluB/E/F_N"/>
</dbReference>
<dbReference type="Gene3D" id="3.30.70.580">
    <property type="entry name" value="Pseudouridine synthase I, catalytic domain, N-terminal subdomain"/>
    <property type="match status" value="1"/>
</dbReference>
<dbReference type="GO" id="GO:0160147">
    <property type="term" value="F:tRNA pseudouridine(38-40) synthase activity"/>
    <property type="evidence" value="ECO:0007669"/>
    <property type="project" value="UniProtKB-EC"/>
</dbReference>
<evidence type="ECO:0000256" key="3">
    <source>
        <dbReference type="ARBA" id="ARBA00023235"/>
    </source>
</evidence>
<evidence type="ECO:0000256" key="6">
    <source>
        <dbReference type="PIRSR" id="PIRSR001430-2"/>
    </source>
</evidence>
<accession>A0A1V4IX04</accession>
<dbReference type="PANTHER" id="PTHR11142:SF22">
    <property type="entry name" value="TRNA PSEUDOURIDINE SYNTHASE A 2"/>
    <property type="match status" value="1"/>
</dbReference>
<dbReference type="RefSeq" id="WP_079422010.1">
    <property type="nucleotide sequence ID" value="NZ_MZGV01000004.1"/>
</dbReference>
<keyword evidence="2 4" id="KW-0819">tRNA processing</keyword>
<dbReference type="InterPro" id="IPR001406">
    <property type="entry name" value="PsdUridine_synth_TruA"/>
</dbReference>
<gene>
    <name evidence="9" type="primary">truA_1</name>
    <name evidence="4" type="synonym">truA</name>
    <name evidence="9" type="ORF">CLORY_05540</name>
</gene>
<feature type="active site" description="Nucleophile" evidence="4 5">
    <location>
        <position position="54"/>
    </location>
</feature>
<dbReference type="HAMAP" id="MF_00171">
    <property type="entry name" value="TruA"/>
    <property type="match status" value="1"/>
</dbReference>
<evidence type="ECO:0000256" key="1">
    <source>
        <dbReference type="ARBA" id="ARBA00009375"/>
    </source>
</evidence>
<keyword evidence="10" id="KW-1185">Reference proteome</keyword>
<comment type="subunit">
    <text evidence="4">Homodimer.</text>
</comment>
<reference evidence="9 10" key="1">
    <citation type="submission" date="2017-03" db="EMBL/GenBank/DDBJ databases">
        <title>Genome sequence of Clostridium oryzae DSM 28571.</title>
        <authorList>
            <person name="Poehlein A."/>
            <person name="Daniel R."/>
        </authorList>
    </citation>
    <scope>NUCLEOTIDE SEQUENCE [LARGE SCALE GENOMIC DNA]</scope>
    <source>
        <strain evidence="9 10">DSM 28571</strain>
    </source>
</reference>
<dbReference type="InterPro" id="IPR020097">
    <property type="entry name" value="PsdUridine_synth_TruA_a/b_dom"/>
</dbReference>
<protein>
    <recommendedName>
        <fullName evidence="4">tRNA pseudouridine synthase A</fullName>
        <ecNumber evidence="4">5.4.99.12</ecNumber>
    </recommendedName>
    <alternativeName>
        <fullName evidence="4">tRNA pseudouridine(38-40) synthase</fullName>
    </alternativeName>
    <alternativeName>
        <fullName evidence="4">tRNA pseudouridylate synthase I</fullName>
    </alternativeName>
    <alternativeName>
        <fullName evidence="4">tRNA-uridine isomerase I</fullName>
    </alternativeName>
</protein>
<dbReference type="PANTHER" id="PTHR11142">
    <property type="entry name" value="PSEUDOURIDYLATE SYNTHASE"/>
    <property type="match status" value="1"/>
</dbReference>
<dbReference type="NCBIfam" id="TIGR00071">
    <property type="entry name" value="hisT_truA"/>
    <property type="match status" value="1"/>
</dbReference>
<dbReference type="GO" id="GO:0003723">
    <property type="term" value="F:RNA binding"/>
    <property type="evidence" value="ECO:0007669"/>
    <property type="project" value="InterPro"/>
</dbReference>
<evidence type="ECO:0000256" key="2">
    <source>
        <dbReference type="ARBA" id="ARBA00022694"/>
    </source>
</evidence>
<dbReference type="PIRSF" id="PIRSF001430">
    <property type="entry name" value="tRNA_psdUrid_synth"/>
    <property type="match status" value="1"/>
</dbReference>
<organism evidence="9 10">
    <name type="scientific">Clostridium oryzae</name>
    <dbReference type="NCBI Taxonomy" id="1450648"/>
    <lineage>
        <taxon>Bacteria</taxon>
        <taxon>Bacillati</taxon>
        <taxon>Bacillota</taxon>
        <taxon>Clostridia</taxon>
        <taxon>Eubacteriales</taxon>
        <taxon>Clostridiaceae</taxon>
        <taxon>Clostridium</taxon>
    </lineage>
</organism>
<evidence type="ECO:0000313" key="10">
    <source>
        <dbReference type="Proteomes" id="UP000190080"/>
    </source>
</evidence>
<evidence type="ECO:0000256" key="5">
    <source>
        <dbReference type="PIRSR" id="PIRSR001430-1"/>
    </source>
</evidence>
<dbReference type="Gene3D" id="3.30.70.660">
    <property type="entry name" value="Pseudouridine synthase I, catalytic domain, C-terminal subdomain"/>
    <property type="match status" value="1"/>
</dbReference>
<comment type="similarity">
    <text evidence="1 4 7">Belongs to the tRNA pseudouridine synthase TruA family.</text>
</comment>
<dbReference type="GO" id="GO:0031119">
    <property type="term" value="P:tRNA pseudouridine synthesis"/>
    <property type="evidence" value="ECO:0007669"/>
    <property type="project" value="UniProtKB-UniRule"/>
</dbReference>
<feature type="domain" description="Pseudouridine synthase I TruA alpha/beta" evidence="8">
    <location>
        <begin position="148"/>
        <end position="248"/>
    </location>
</feature>
<dbReference type="OrthoDB" id="9811823at2"/>
<evidence type="ECO:0000256" key="7">
    <source>
        <dbReference type="RuleBase" id="RU003792"/>
    </source>
</evidence>
<keyword evidence="3 4" id="KW-0413">Isomerase</keyword>
<name>A0A1V4IX04_9CLOT</name>
<dbReference type="Proteomes" id="UP000190080">
    <property type="component" value="Unassembled WGS sequence"/>
</dbReference>
<evidence type="ECO:0000313" key="9">
    <source>
        <dbReference type="EMBL" id="OPJ64360.1"/>
    </source>
</evidence>
<dbReference type="EMBL" id="MZGV01000004">
    <property type="protein sequence ID" value="OPJ64360.1"/>
    <property type="molecule type" value="Genomic_DNA"/>
</dbReference>
<comment type="catalytic activity">
    <reaction evidence="4 7">
        <text>uridine(38/39/40) in tRNA = pseudouridine(38/39/40) in tRNA</text>
        <dbReference type="Rhea" id="RHEA:22376"/>
        <dbReference type="Rhea" id="RHEA-COMP:10085"/>
        <dbReference type="Rhea" id="RHEA-COMP:10087"/>
        <dbReference type="ChEBI" id="CHEBI:65314"/>
        <dbReference type="ChEBI" id="CHEBI:65315"/>
        <dbReference type="EC" id="5.4.99.12"/>
    </reaction>
</comment>
<dbReference type="SUPFAM" id="SSF55120">
    <property type="entry name" value="Pseudouridine synthase"/>
    <property type="match status" value="1"/>
</dbReference>
<evidence type="ECO:0000256" key="4">
    <source>
        <dbReference type="HAMAP-Rule" id="MF_00171"/>
    </source>
</evidence>
<evidence type="ECO:0000259" key="8">
    <source>
        <dbReference type="Pfam" id="PF01416"/>
    </source>
</evidence>
<dbReference type="CDD" id="cd02570">
    <property type="entry name" value="PseudoU_synth_EcTruA"/>
    <property type="match status" value="1"/>
</dbReference>
<comment type="caution">
    <text evidence="4">Lacks conserved residue(s) required for the propagation of feature annotation.</text>
</comment>
<dbReference type="Pfam" id="PF01416">
    <property type="entry name" value="PseudoU_synth_1"/>
    <property type="match status" value="2"/>
</dbReference>